<organism evidence="1 2">
    <name type="scientific">Pleurodeles waltl</name>
    <name type="common">Iberian ribbed newt</name>
    <dbReference type="NCBI Taxonomy" id="8319"/>
    <lineage>
        <taxon>Eukaryota</taxon>
        <taxon>Metazoa</taxon>
        <taxon>Chordata</taxon>
        <taxon>Craniata</taxon>
        <taxon>Vertebrata</taxon>
        <taxon>Euteleostomi</taxon>
        <taxon>Amphibia</taxon>
        <taxon>Batrachia</taxon>
        <taxon>Caudata</taxon>
        <taxon>Salamandroidea</taxon>
        <taxon>Salamandridae</taxon>
        <taxon>Pleurodelinae</taxon>
        <taxon>Pleurodeles</taxon>
    </lineage>
</organism>
<comment type="caution">
    <text evidence="1">The sequence shown here is derived from an EMBL/GenBank/DDBJ whole genome shotgun (WGS) entry which is preliminary data.</text>
</comment>
<keyword evidence="2" id="KW-1185">Reference proteome</keyword>
<accession>A0AAV7QEI5</accession>
<proteinExistence type="predicted"/>
<protein>
    <submittedName>
        <fullName evidence="1">Uncharacterized protein</fullName>
    </submittedName>
</protein>
<dbReference type="AlphaFoldDB" id="A0AAV7QEI5"/>
<name>A0AAV7QEI5_PLEWA</name>
<gene>
    <name evidence="1" type="ORF">NDU88_003292</name>
</gene>
<reference evidence="1" key="1">
    <citation type="journal article" date="2022" name="bioRxiv">
        <title>Sequencing and chromosome-scale assembly of the giantPleurodeles waltlgenome.</title>
        <authorList>
            <person name="Brown T."/>
            <person name="Elewa A."/>
            <person name="Iarovenko S."/>
            <person name="Subramanian E."/>
            <person name="Araus A.J."/>
            <person name="Petzold A."/>
            <person name="Susuki M."/>
            <person name="Suzuki K.-i.T."/>
            <person name="Hayashi T."/>
            <person name="Toyoda A."/>
            <person name="Oliveira C."/>
            <person name="Osipova E."/>
            <person name="Leigh N.D."/>
            <person name="Simon A."/>
            <person name="Yun M.H."/>
        </authorList>
    </citation>
    <scope>NUCLEOTIDE SEQUENCE</scope>
    <source>
        <strain evidence="1">20211129_DDA</strain>
        <tissue evidence="1">Liver</tissue>
    </source>
</reference>
<evidence type="ECO:0000313" key="2">
    <source>
        <dbReference type="Proteomes" id="UP001066276"/>
    </source>
</evidence>
<sequence>MNNGHACAYLARLSRCHISAATADKMTAKGSHAFPSLPLSVPSPWLVIRIPGFFNTFRGISSGIGMQNCPEIFSTGAATPEGRPIKKQISAAETLAQAVGERKGRAPPPRSLHKLQFRNFTTQLPRDWPGWAALPQDTAAEYRQTRDRHFIL</sequence>
<evidence type="ECO:0000313" key="1">
    <source>
        <dbReference type="EMBL" id="KAJ1136878.1"/>
    </source>
</evidence>
<dbReference type="EMBL" id="JANPWB010000010">
    <property type="protein sequence ID" value="KAJ1136878.1"/>
    <property type="molecule type" value="Genomic_DNA"/>
</dbReference>
<dbReference type="Proteomes" id="UP001066276">
    <property type="component" value="Chromosome 6"/>
</dbReference>